<accession>A0ABY6G6Y6</accession>
<dbReference type="InterPro" id="IPR003784">
    <property type="entry name" value="BioY"/>
</dbReference>
<feature type="transmembrane region" description="Helical" evidence="9">
    <location>
        <begin position="62"/>
        <end position="80"/>
    </location>
</feature>
<feature type="transmembrane region" description="Helical" evidence="9">
    <location>
        <begin position="160"/>
        <end position="181"/>
    </location>
</feature>
<evidence type="ECO:0000313" key="11">
    <source>
        <dbReference type="Proteomes" id="UP001162800"/>
    </source>
</evidence>
<comment type="similarity">
    <text evidence="2 8">Belongs to the BioY family.</text>
</comment>
<gene>
    <name evidence="10" type="ORF">M9799_11870</name>
</gene>
<dbReference type="PANTHER" id="PTHR34295">
    <property type="entry name" value="BIOTIN TRANSPORTER BIOY"/>
    <property type="match status" value="1"/>
</dbReference>
<comment type="subcellular location">
    <subcellularLocation>
        <location evidence="1 8">Cell membrane</location>
        <topology evidence="1 8">Multi-pass membrane protein</topology>
    </subcellularLocation>
</comment>
<evidence type="ECO:0000256" key="5">
    <source>
        <dbReference type="ARBA" id="ARBA00022692"/>
    </source>
</evidence>
<dbReference type="RefSeq" id="WP_231041885.1">
    <property type="nucleotide sequence ID" value="NZ_CP106881.1"/>
</dbReference>
<reference evidence="10" key="1">
    <citation type="submission" date="2022-09" db="EMBL/GenBank/DDBJ databases">
        <title>The complete genome of Acidovorax sp. 5MLIR.</title>
        <authorList>
            <person name="Liu L."/>
            <person name="Yue J."/>
            <person name="Yang F."/>
            <person name="Yuan J."/>
            <person name="Li L."/>
        </authorList>
    </citation>
    <scope>NUCLEOTIDE SEQUENCE</scope>
    <source>
        <strain evidence="10">5MLIR</strain>
    </source>
</reference>
<sequence length="194" mass="19953">MKTAMSRRQSESMALVGLFAALIAVMGLIPKIDLPLGVPITLQTLGVMMAGCLLGPWRGLQAILLFLVAVAAGLPLLAGGRGGLGVFMAPTTGYLIGWIPAAFTTGLLMALLPKATALRAAASAFVASVLGGVLVLHAFGIAGLVLVAKIPLMQAFWGDLLFVPGDMLKCVLCALVVHTVARALPDWRLGGRGA</sequence>
<evidence type="ECO:0000256" key="8">
    <source>
        <dbReference type="PIRNR" id="PIRNR016661"/>
    </source>
</evidence>
<proteinExistence type="inferred from homology"/>
<feature type="transmembrane region" description="Helical" evidence="9">
    <location>
        <begin position="12"/>
        <end position="30"/>
    </location>
</feature>
<evidence type="ECO:0000256" key="2">
    <source>
        <dbReference type="ARBA" id="ARBA00010692"/>
    </source>
</evidence>
<keyword evidence="3 8" id="KW-0813">Transport</keyword>
<keyword evidence="6 9" id="KW-1133">Transmembrane helix</keyword>
<evidence type="ECO:0000313" key="10">
    <source>
        <dbReference type="EMBL" id="UYG50787.1"/>
    </source>
</evidence>
<keyword evidence="5 9" id="KW-0812">Transmembrane</keyword>
<dbReference type="EMBL" id="CP106881">
    <property type="protein sequence ID" value="UYG50787.1"/>
    <property type="molecule type" value="Genomic_DNA"/>
</dbReference>
<dbReference type="PIRSF" id="PIRSF016661">
    <property type="entry name" value="BioY"/>
    <property type="match status" value="1"/>
</dbReference>
<feature type="transmembrane region" description="Helical" evidence="9">
    <location>
        <begin position="92"/>
        <end position="112"/>
    </location>
</feature>
<keyword evidence="11" id="KW-1185">Reference proteome</keyword>
<evidence type="ECO:0000256" key="7">
    <source>
        <dbReference type="ARBA" id="ARBA00023136"/>
    </source>
</evidence>
<protein>
    <recommendedName>
        <fullName evidence="8">Biotin transporter</fullName>
    </recommendedName>
</protein>
<evidence type="ECO:0000256" key="3">
    <source>
        <dbReference type="ARBA" id="ARBA00022448"/>
    </source>
</evidence>
<dbReference type="PANTHER" id="PTHR34295:SF4">
    <property type="entry name" value="BIOTIN TRANSPORTER BIOY-RELATED"/>
    <property type="match status" value="1"/>
</dbReference>
<keyword evidence="7 8" id="KW-0472">Membrane</keyword>
<evidence type="ECO:0000256" key="4">
    <source>
        <dbReference type="ARBA" id="ARBA00022475"/>
    </source>
</evidence>
<dbReference type="Gene3D" id="1.10.1760.20">
    <property type="match status" value="1"/>
</dbReference>
<name>A0ABY6G6Y6_9BURK</name>
<keyword evidence="4 8" id="KW-1003">Cell membrane</keyword>
<feature type="transmembrane region" description="Helical" evidence="9">
    <location>
        <begin position="124"/>
        <end position="148"/>
    </location>
</feature>
<feature type="transmembrane region" description="Helical" evidence="9">
    <location>
        <begin position="36"/>
        <end position="55"/>
    </location>
</feature>
<dbReference type="Proteomes" id="UP001162800">
    <property type="component" value="Chromosome"/>
</dbReference>
<dbReference type="Pfam" id="PF02632">
    <property type="entry name" value="BioY"/>
    <property type="match status" value="1"/>
</dbReference>
<organism evidence="10 11">
    <name type="scientific">Comamonas endophytica</name>
    <dbReference type="NCBI Taxonomy" id="2949090"/>
    <lineage>
        <taxon>Bacteria</taxon>
        <taxon>Pseudomonadati</taxon>
        <taxon>Pseudomonadota</taxon>
        <taxon>Betaproteobacteria</taxon>
        <taxon>Burkholderiales</taxon>
        <taxon>Comamonadaceae</taxon>
        <taxon>Comamonas</taxon>
    </lineage>
</organism>
<evidence type="ECO:0000256" key="1">
    <source>
        <dbReference type="ARBA" id="ARBA00004651"/>
    </source>
</evidence>
<evidence type="ECO:0000256" key="9">
    <source>
        <dbReference type="SAM" id="Phobius"/>
    </source>
</evidence>
<evidence type="ECO:0000256" key="6">
    <source>
        <dbReference type="ARBA" id="ARBA00022989"/>
    </source>
</evidence>